<evidence type="ECO:0000256" key="7">
    <source>
        <dbReference type="ARBA" id="ARBA00047899"/>
    </source>
</evidence>
<protein>
    <recommendedName>
        <fullName evidence="1">non-specific serine/threonine protein kinase</fullName>
        <ecNumber evidence="1">2.7.11.1</ecNumber>
    </recommendedName>
</protein>
<sequence length="371" mass="43065">MDLSLFRQNNLLYSQESLSRYRPGGYHPVKLGDTFGNNRYEVHHKLGWGGFSTVWLAKDKEQEQWVSLKIMTAESSESKELQMLEYLKNHSREELSSNFVVQLLDYFNHEGPNGVHQCLVFELLGPSVVQVLQDYHEGSDKLDPDVVFHISGRNIAFTCSNLWYKTEDELFSVIGYPEVEPLARLDGTPLGDELPKQLVKAADWTEWIEEDEEDIRVFDFGESFFHGQEPENLAQPGSLRVPETIFTDKFDYRVDLCRTGYMIYAFLFQIWPFWYLGEDVFLVCQMINFVEKLPTEWEPKWRSMLTDFKLKSSHDPIIEDDEVSKVQRKFAELAPDPILEPLLPVMEGLMRFLPSHRLSAEDALGIMGNTE</sequence>
<keyword evidence="6" id="KW-0067">ATP-binding</keyword>
<evidence type="ECO:0000256" key="6">
    <source>
        <dbReference type="ARBA" id="ARBA00022840"/>
    </source>
</evidence>
<evidence type="ECO:0000256" key="2">
    <source>
        <dbReference type="ARBA" id="ARBA00022527"/>
    </source>
</evidence>
<evidence type="ECO:0000256" key="8">
    <source>
        <dbReference type="ARBA" id="ARBA00048679"/>
    </source>
</evidence>
<dbReference type="EC" id="2.7.11.1" evidence="1"/>
<evidence type="ECO:0000256" key="1">
    <source>
        <dbReference type="ARBA" id="ARBA00012513"/>
    </source>
</evidence>
<dbReference type="PROSITE" id="PS50011">
    <property type="entry name" value="PROTEIN_KINASE_DOM"/>
    <property type="match status" value="1"/>
</dbReference>
<dbReference type="Proteomes" id="UP001149165">
    <property type="component" value="Unassembled WGS sequence"/>
</dbReference>
<feature type="domain" description="Protein kinase" evidence="9">
    <location>
        <begin position="40"/>
        <end position="371"/>
    </location>
</feature>
<comment type="caution">
    <text evidence="10">The sequence shown here is derived from an EMBL/GenBank/DDBJ whole genome shotgun (WGS) entry which is preliminary data.</text>
</comment>
<dbReference type="GO" id="GO:0000245">
    <property type="term" value="P:spliceosomal complex assembly"/>
    <property type="evidence" value="ECO:0007669"/>
    <property type="project" value="TreeGrafter"/>
</dbReference>
<dbReference type="Gene3D" id="3.30.200.20">
    <property type="entry name" value="Phosphorylase Kinase, domain 1"/>
    <property type="match status" value="1"/>
</dbReference>
<dbReference type="SMART" id="SM00220">
    <property type="entry name" value="S_TKc"/>
    <property type="match status" value="1"/>
</dbReference>
<dbReference type="PANTHER" id="PTHR47634:SF9">
    <property type="entry name" value="PROTEIN KINASE DOMAIN-CONTAINING PROTEIN-RELATED"/>
    <property type="match status" value="1"/>
</dbReference>
<reference evidence="10" key="1">
    <citation type="submission" date="2022-11" db="EMBL/GenBank/DDBJ databases">
        <authorList>
            <person name="Petersen C."/>
        </authorList>
    </citation>
    <scope>NUCLEOTIDE SEQUENCE</scope>
    <source>
        <strain evidence="10">IBT 30069</strain>
    </source>
</reference>
<proteinExistence type="predicted"/>
<dbReference type="Gene3D" id="1.10.510.10">
    <property type="entry name" value="Transferase(Phosphotransferase) domain 1"/>
    <property type="match status" value="1"/>
</dbReference>
<evidence type="ECO:0000256" key="3">
    <source>
        <dbReference type="ARBA" id="ARBA00022679"/>
    </source>
</evidence>
<dbReference type="InterPro" id="IPR011009">
    <property type="entry name" value="Kinase-like_dom_sf"/>
</dbReference>
<keyword evidence="2" id="KW-0723">Serine/threonine-protein kinase</keyword>
<reference evidence="10" key="2">
    <citation type="journal article" date="2023" name="IMA Fungus">
        <title>Comparative genomic study of the Penicillium genus elucidates a diverse pangenome and 15 lateral gene transfer events.</title>
        <authorList>
            <person name="Petersen C."/>
            <person name="Sorensen T."/>
            <person name="Nielsen M.R."/>
            <person name="Sondergaard T.E."/>
            <person name="Sorensen J.L."/>
            <person name="Fitzpatrick D.A."/>
            <person name="Frisvad J.C."/>
            <person name="Nielsen K.L."/>
        </authorList>
    </citation>
    <scope>NUCLEOTIDE SEQUENCE</scope>
    <source>
        <strain evidence="10">IBT 30069</strain>
    </source>
</reference>
<dbReference type="SUPFAM" id="SSF56112">
    <property type="entry name" value="Protein kinase-like (PK-like)"/>
    <property type="match status" value="1"/>
</dbReference>
<evidence type="ECO:0000313" key="11">
    <source>
        <dbReference type="Proteomes" id="UP001149165"/>
    </source>
</evidence>
<comment type="catalytic activity">
    <reaction evidence="8">
        <text>L-seryl-[protein] + ATP = O-phospho-L-seryl-[protein] + ADP + H(+)</text>
        <dbReference type="Rhea" id="RHEA:17989"/>
        <dbReference type="Rhea" id="RHEA-COMP:9863"/>
        <dbReference type="Rhea" id="RHEA-COMP:11604"/>
        <dbReference type="ChEBI" id="CHEBI:15378"/>
        <dbReference type="ChEBI" id="CHEBI:29999"/>
        <dbReference type="ChEBI" id="CHEBI:30616"/>
        <dbReference type="ChEBI" id="CHEBI:83421"/>
        <dbReference type="ChEBI" id="CHEBI:456216"/>
        <dbReference type="EC" id="2.7.11.1"/>
    </reaction>
</comment>
<dbReference type="OrthoDB" id="5979581at2759"/>
<comment type="catalytic activity">
    <reaction evidence="7">
        <text>L-threonyl-[protein] + ATP = O-phospho-L-threonyl-[protein] + ADP + H(+)</text>
        <dbReference type="Rhea" id="RHEA:46608"/>
        <dbReference type="Rhea" id="RHEA-COMP:11060"/>
        <dbReference type="Rhea" id="RHEA-COMP:11605"/>
        <dbReference type="ChEBI" id="CHEBI:15378"/>
        <dbReference type="ChEBI" id="CHEBI:30013"/>
        <dbReference type="ChEBI" id="CHEBI:30616"/>
        <dbReference type="ChEBI" id="CHEBI:61977"/>
        <dbReference type="ChEBI" id="CHEBI:456216"/>
        <dbReference type="EC" id="2.7.11.1"/>
    </reaction>
</comment>
<keyword evidence="3" id="KW-0808">Transferase</keyword>
<organism evidence="10 11">
    <name type="scientific">Penicillium angulare</name>
    <dbReference type="NCBI Taxonomy" id="116970"/>
    <lineage>
        <taxon>Eukaryota</taxon>
        <taxon>Fungi</taxon>
        <taxon>Dikarya</taxon>
        <taxon>Ascomycota</taxon>
        <taxon>Pezizomycotina</taxon>
        <taxon>Eurotiomycetes</taxon>
        <taxon>Eurotiomycetidae</taxon>
        <taxon>Eurotiales</taxon>
        <taxon>Aspergillaceae</taxon>
        <taxon>Penicillium</taxon>
    </lineage>
</organism>
<name>A0A9W9K060_9EURO</name>
<gene>
    <name evidence="10" type="ORF">N7456_011905</name>
</gene>
<keyword evidence="5" id="KW-0418">Kinase</keyword>
<dbReference type="EMBL" id="JAPQKH010000007">
    <property type="protein sequence ID" value="KAJ5088289.1"/>
    <property type="molecule type" value="Genomic_DNA"/>
</dbReference>
<dbReference type="GO" id="GO:0004674">
    <property type="term" value="F:protein serine/threonine kinase activity"/>
    <property type="evidence" value="ECO:0007669"/>
    <property type="project" value="UniProtKB-KW"/>
</dbReference>
<dbReference type="AlphaFoldDB" id="A0A9W9K060"/>
<evidence type="ECO:0000313" key="10">
    <source>
        <dbReference type="EMBL" id="KAJ5088289.1"/>
    </source>
</evidence>
<keyword evidence="4" id="KW-0547">Nucleotide-binding</keyword>
<dbReference type="GO" id="GO:0005524">
    <property type="term" value="F:ATP binding"/>
    <property type="evidence" value="ECO:0007669"/>
    <property type="project" value="UniProtKB-KW"/>
</dbReference>
<evidence type="ECO:0000259" key="9">
    <source>
        <dbReference type="PROSITE" id="PS50011"/>
    </source>
</evidence>
<dbReference type="InterPro" id="IPR051334">
    <property type="entry name" value="SRPK"/>
</dbReference>
<accession>A0A9W9K060</accession>
<dbReference type="PANTHER" id="PTHR47634">
    <property type="entry name" value="PROTEIN KINASE DOMAIN-CONTAINING PROTEIN-RELATED"/>
    <property type="match status" value="1"/>
</dbReference>
<dbReference type="GO" id="GO:0050684">
    <property type="term" value="P:regulation of mRNA processing"/>
    <property type="evidence" value="ECO:0007669"/>
    <property type="project" value="TreeGrafter"/>
</dbReference>
<evidence type="ECO:0000256" key="4">
    <source>
        <dbReference type="ARBA" id="ARBA00022741"/>
    </source>
</evidence>
<keyword evidence="11" id="KW-1185">Reference proteome</keyword>
<evidence type="ECO:0000256" key="5">
    <source>
        <dbReference type="ARBA" id="ARBA00022777"/>
    </source>
</evidence>
<dbReference type="InterPro" id="IPR000719">
    <property type="entry name" value="Prot_kinase_dom"/>
</dbReference>